<evidence type="ECO:0000256" key="1">
    <source>
        <dbReference type="ARBA" id="ARBA00008635"/>
    </source>
</evidence>
<comment type="caution">
    <text evidence="4">The sequence shown here is derived from an EMBL/GenBank/DDBJ whole genome shotgun (WGS) entry which is preliminary data.</text>
</comment>
<dbReference type="PANTHER" id="PTHR37302">
    <property type="entry name" value="SLR1116 PROTEIN"/>
    <property type="match status" value="1"/>
</dbReference>
<dbReference type="GO" id="GO:0046872">
    <property type="term" value="F:metal ion binding"/>
    <property type="evidence" value="ECO:0007669"/>
    <property type="project" value="UniProtKB-KW"/>
</dbReference>
<accession>A0A850EVA5</accession>
<dbReference type="AlphaFoldDB" id="A0A850EVA5"/>
<evidence type="ECO:0000256" key="2">
    <source>
        <dbReference type="ARBA" id="ARBA00022723"/>
    </source>
</evidence>
<keyword evidence="5" id="KW-1185">Reference proteome</keyword>
<feature type="binding site" evidence="3">
    <location>
        <position position="132"/>
    </location>
    <ligand>
        <name>a divalent metal cation</name>
        <dbReference type="ChEBI" id="CHEBI:60240"/>
    </ligand>
</feature>
<sequence>MTLQPQGRRDDLLRLFSHAHWANEEILKALQDSEVVSGKLMALFSHLLTAEKVWLERLNKRDSTVPSIWPMYSLEDCELLLKANAAGYRLFITELKDGDLDSLLTYRSSKGVEFTSAVSDILHHVSLHGSYHRGQISTYLRLDGLEPVNTDFILFARLDAE</sequence>
<dbReference type="RefSeq" id="WP_175373762.1">
    <property type="nucleotide sequence ID" value="NZ_JABWCS010000218.1"/>
</dbReference>
<protein>
    <submittedName>
        <fullName evidence="4">Damage-inducible protein DinB</fullName>
    </submittedName>
</protein>
<dbReference type="InterPro" id="IPR034660">
    <property type="entry name" value="DinB/YfiT-like"/>
</dbReference>
<evidence type="ECO:0000313" key="4">
    <source>
        <dbReference type="EMBL" id="NUU63364.1"/>
    </source>
</evidence>
<dbReference type="EMBL" id="JABWCS010000218">
    <property type="protein sequence ID" value="NUU63364.1"/>
    <property type="molecule type" value="Genomic_DNA"/>
</dbReference>
<evidence type="ECO:0000256" key="3">
    <source>
        <dbReference type="PIRSR" id="PIRSR607837-1"/>
    </source>
</evidence>
<dbReference type="PANTHER" id="PTHR37302:SF3">
    <property type="entry name" value="DAMAGE-INDUCIBLE PROTEIN DINB"/>
    <property type="match status" value="1"/>
</dbReference>
<comment type="similarity">
    <text evidence="1">Belongs to the DinB family.</text>
</comment>
<gene>
    <name evidence="4" type="ORF">HPT30_23690</name>
</gene>
<dbReference type="SUPFAM" id="SSF109854">
    <property type="entry name" value="DinB/YfiT-like putative metalloenzymes"/>
    <property type="match status" value="1"/>
</dbReference>
<dbReference type="Pfam" id="PF05163">
    <property type="entry name" value="DinB"/>
    <property type="match status" value="1"/>
</dbReference>
<evidence type="ECO:0000313" key="5">
    <source>
        <dbReference type="Proteomes" id="UP000564806"/>
    </source>
</evidence>
<reference evidence="4" key="1">
    <citation type="submission" date="2020-06" db="EMBL/GenBank/DDBJ databases">
        <title>Paenibacillus sp. nov., isolated from soil.</title>
        <authorList>
            <person name="Seo Y.L."/>
        </authorList>
    </citation>
    <scope>NUCLEOTIDE SEQUENCE [LARGE SCALE GENOMIC DNA]</scope>
    <source>
        <strain evidence="4">JW14</strain>
    </source>
</reference>
<feature type="binding site" evidence="3">
    <location>
        <position position="128"/>
    </location>
    <ligand>
        <name>a divalent metal cation</name>
        <dbReference type="ChEBI" id="CHEBI:60240"/>
    </ligand>
</feature>
<dbReference type="InterPro" id="IPR007837">
    <property type="entry name" value="DinB"/>
</dbReference>
<organism evidence="4 5">
    <name type="scientific">Paenibacillus agri</name>
    <dbReference type="NCBI Taxonomy" id="2744309"/>
    <lineage>
        <taxon>Bacteria</taxon>
        <taxon>Bacillati</taxon>
        <taxon>Bacillota</taxon>
        <taxon>Bacilli</taxon>
        <taxon>Bacillales</taxon>
        <taxon>Paenibacillaceae</taxon>
        <taxon>Paenibacillus</taxon>
    </lineage>
</organism>
<dbReference type="Gene3D" id="1.20.120.450">
    <property type="entry name" value="dinb family like domain"/>
    <property type="match status" value="1"/>
</dbReference>
<keyword evidence="2 3" id="KW-0479">Metal-binding</keyword>
<dbReference type="Proteomes" id="UP000564806">
    <property type="component" value="Unassembled WGS sequence"/>
</dbReference>
<name>A0A850EVA5_9BACL</name>
<proteinExistence type="inferred from homology"/>
<feature type="binding site" evidence="3">
    <location>
        <position position="46"/>
    </location>
    <ligand>
        <name>a divalent metal cation</name>
        <dbReference type="ChEBI" id="CHEBI:60240"/>
    </ligand>
</feature>